<dbReference type="KEGG" id="tet:TTHERM_01149280"/>
<dbReference type="RefSeq" id="XP_001022102.1">
    <property type="nucleotide sequence ID" value="XM_001022102.1"/>
</dbReference>
<evidence type="ECO:0000313" key="2">
    <source>
        <dbReference type="Proteomes" id="UP000009168"/>
    </source>
</evidence>
<proteinExistence type="predicted"/>
<dbReference type="SUPFAM" id="SSF57184">
    <property type="entry name" value="Growth factor receptor domain"/>
    <property type="match status" value="1"/>
</dbReference>
<evidence type="ECO:0008006" key="3">
    <source>
        <dbReference type="Google" id="ProtNLM"/>
    </source>
</evidence>
<accession>Q23ZB4</accession>
<dbReference type="GeneID" id="7825197"/>
<evidence type="ECO:0000313" key="1">
    <source>
        <dbReference type="EMBL" id="EAS01857.1"/>
    </source>
</evidence>
<dbReference type="EMBL" id="GG662553">
    <property type="protein sequence ID" value="EAS01857.1"/>
    <property type="molecule type" value="Genomic_DNA"/>
</dbReference>
<dbReference type="InParanoid" id="Q23ZB4"/>
<sequence length="184" mass="21261">MDVFVCAQSCQNGETQDQNQQCIQCNIVGCIEYNCQSQVGFAKIPYNASDCYQSCPSTYYSNFDQKVCQKTIQCPSTENSSNYQLPQRVLQVEQFQTNHYLVRANQCTFALVDSDWKIVSVQILQKMYDYEQQYMLKGEEIQQQSFMVGSKAGCIAGNKLTVFDFQTFQLYDKINNTQLKVYYI</sequence>
<organism evidence="1 2">
    <name type="scientific">Tetrahymena thermophila (strain SB210)</name>
    <dbReference type="NCBI Taxonomy" id="312017"/>
    <lineage>
        <taxon>Eukaryota</taxon>
        <taxon>Sar</taxon>
        <taxon>Alveolata</taxon>
        <taxon>Ciliophora</taxon>
        <taxon>Intramacronucleata</taxon>
        <taxon>Oligohymenophorea</taxon>
        <taxon>Hymenostomatida</taxon>
        <taxon>Tetrahymenina</taxon>
        <taxon>Tetrahymenidae</taxon>
        <taxon>Tetrahymena</taxon>
    </lineage>
</organism>
<reference evidence="2" key="1">
    <citation type="journal article" date="2006" name="PLoS Biol.">
        <title>Macronuclear genome sequence of the ciliate Tetrahymena thermophila, a model eukaryote.</title>
        <authorList>
            <person name="Eisen J.A."/>
            <person name="Coyne R.S."/>
            <person name="Wu M."/>
            <person name="Wu D."/>
            <person name="Thiagarajan M."/>
            <person name="Wortman J.R."/>
            <person name="Badger J.H."/>
            <person name="Ren Q."/>
            <person name="Amedeo P."/>
            <person name="Jones K.M."/>
            <person name="Tallon L.J."/>
            <person name="Delcher A.L."/>
            <person name="Salzberg S.L."/>
            <person name="Silva J.C."/>
            <person name="Haas B.J."/>
            <person name="Majoros W.H."/>
            <person name="Farzad M."/>
            <person name="Carlton J.M."/>
            <person name="Smith R.K. Jr."/>
            <person name="Garg J."/>
            <person name="Pearlman R.E."/>
            <person name="Karrer K.M."/>
            <person name="Sun L."/>
            <person name="Manning G."/>
            <person name="Elde N.C."/>
            <person name="Turkewitz A.P."/>
            <person name="Asai D.J."/>
            <person name="Wilkes D.E."/>
            <person name="Wang Y."/>
            <person name="Cai H."/>
            <person name="Collins K."/>
            <person name="Stewart B.A."/>
            <person name="Lee S.R."/>
            <person name="Wilamowska K."/>
            <person name="Weinberg Z."/>
            <person name="Ruzzo W.L."/>
            <person name="Wloga D."/>
            <person name="Gaertig J."/>
            <person name="Frankel J."/>
            <person name="Tsao C.-C."/>
            <person name="Gorovsky M.A."/>
            <person name="Keeling P.J."/>
            <person name="Waller R.F."/>
            <person name="Patron N.J."/>
            <person name="Cherry J.M."/>
            <person name="Stover N.A."/>
            <person name="Krieger C.J."/>
            <person name="del Toro C."/>
            <person name="Ryder H.F."/>
            <person name="Williamson S.C."/>
            <person name="Barbeau R.A."/>
            <person name="Hamilton E.P."/>
            <person name="Orias E."/>
        </authorList>
    </citation>
    <scope>NUCLEOTIDE SEQUENCE [LARGE SCALE GENOMIC DNA]</scope>
    <source>
        <strain evidence="2">SB210</strain>
    </source>
</reference>
<protein>
    <recommendedName>
        <fullName evidence="3">Zinc finger protein</fullName>
    </recommendedName>
</protein>
<dbReference type="HOGENOM" id="CLU_1471056_0_0_1"/>
<dbReference type="Proteomes" id="UP000009168">
    <property type="component" value="Unassembled WGS sequence"/>
</dbReference>
<dbReference type="OrthoDB" id="4062651at2759"/>
<keyword evidence="2" id="KW-1185">Reference proteome</keyword>
<dbReference type="InterPro" id="IPR009030">
    <property type="entry name" value="Growth_fac_rcpt_cys_sf"/>
</dbReference>
<name>Q23ZB4_TETTS</name>
<gene>
    <name evidence="1" type="ORF">TTHERM_01149280</name>
</gene>
<dbReference type="AlphaFoldDB" id="Q23ZB4"/>